<gene>
    <name evidence="1" type="ORF">Bca52824_055290</name>
</gene>
<name>A0A8X7ULA8_BRACI</name>
<dbReference type="AlphaFoldDB" id="A0A8X7ULA8"/>
<evidence type="ECO:0000313" key="1">
    <source>
        <dbReference type="EMBL" id="KAG2284070.1"/>
    </source>
</evidence>
<sequence length="88" mass="10314">METFKACLKDLRVLLYLLHRPVQLLTLCFLRSFRQMADGLFISESSSAKKTSNQSFPERYLLHSSSSDWFSYIHSLIVLVLIWILKEC</sequence>
<comment type="caution">
    <text evidence="1">The sequence shown here is derived from an EMBL/GenBank/DDBJ whole genome shotgun (WGS) entry which is preliminary data.</text>
</comment>
<evidence type="ECO:0000313" key="2">
    <source>
        <dbReference type="Proteomes" id="UP000886595"/>
    </source>
</evidence>
<protein>
    <submittedName>
        <fullName evidence="1">Uncharacterized protein</fullName>
    </submittedName>
</protein>
<organism evidence="1 2">
    <name type="scientific">Brassica carinata</name>
    <name type="common">Ethiopian mustard</name>
    <name type="synonym">Abyssinian cabbage</name>
    <dbReference type="NCBI Taxonomy" id="52824"/>
    <lineage>
        <taxon>Eukaryota</taxon>
        <taxon>Viridiplantae</taxon>
        <taxon>Streptophyta</taxon>
        <taxon>Embryophyta</taxon>
        <taxon>Tracheophyta</taxon>
        <taxon>Spermatophyta</taxon>
        <taxon>Magnoliopsida</taxon>
        <taxon>eudicotyledons</taxon>
        <taxon>Gunneridae</taxon>
        <taxon>Pentapetalae</taxon>
        <taxon>rosids</taxon>
        <taxon>malvids</taxon>
        <taxon>Brassicales</taxon>
        <taxon>Brassicaceae</taxon>
        <taxon>Brassiceae</taxon>
        <taxon>Brassica</taxon>
    </lineage>
</organism>
<keyword evidence="2" id="KW-1185">Reference proteome</keyword>
<reference evidence="1 2" key="1">
    <citation type="submission" date="2020-02" db="EMBL/GenBank/DDBJ databases">
        <authorList>
            <person name="Ma Q."/>
            <person name="Huang Y."/>
            <person name="Song X."/>
            <person name="Pei D."/>
        </authorList>
    </citation>
    <scope>NUCLEOTIDE SEQUENCE [LARGE SCALE GENOMIC DNA]</scope>
    <source>
        <strain evidence="1">Sxm20200214</strain>
        <tissue evidence="1">Leaf</tissue>
    </source>
</reference>
<proteinExistence type="predicted"/>
<dbReference type="EMBL" id="JAAMPC010000011">
    <property type="protein sequence ID" value="KAG2284070.1"/>
    <property type="molecule type" value="Genomic_DNA"/>
</dbReference>
<accession>A0A8X7ULA8</accession>
<dbReference type="Proteomes" id="UP000886595">
    <property type="component" value="Unassembled WGS sequence"/>
</dbReference>